<dbReference type="EMBL" id="CM042033">
    <property type="protein sequence ID" value="KAI3774050.1"/>
    <property type="molecule type" value="Genomic_DNA"/>
</dbReference>
<proteinExistence type="predicted"/>
<evidence type="ECO:0000313" key="1">
    <source>
        <dbReference type="EMBL" id="KAI3774050.1"/>
    </source>
</evidence>
<name>A0ACB9FTA2_9ASTR</name>
<evidence type="ECO:0000313" key="2">
    <source>
        <dbReference type="Proteomes" id="UP001056120"/>
    </source>
</evidence>
<organism evidence="1 2">
    <name type="scientific">Smallanthus sonchifolius</name>
    <dbReference type="NCBI Taxonomy" id="185202"/>
    <lineage>
        <taxon>Eukaryota</taxon>
        <taxon>Viridiplantae</taxon>
        <taxon>Streptophyta</taxon>
        <taxon>Embryophyta</taxon>
        <taxon>Tracheophyta</taxon>
        <taxon>Spermatophyta</taxon>
        <taxon>Magnoliopsida</taxon>
        <taxon>eudicotyledons</taxon>
        <taxon>Gunneridae</taxon>
        <taxon>Pentapetalae</taxon>
        <taxon>asterids</taxon>
        <taxon>campanulids</taxon>
        <taxon>Asterales</taxon>
        <taxon>Asteraceae</taxon>
        <taxon>Asteroideae</taxon>
        <taxon>Heliantheae alliance</taxon>
        <taxon>Millerieae</taxon>
        <taxon>Smallanthus</taxon>
    </lineage>
</organism>
<keyword evidence="2" id="KW-1185">Reference proteome</keyword>
<reference evidence="2" key="1">
    <citation type="journal article" date="2022" name="Mol. Ecol. Resour.">
        <title>The genomes of chicory, endive, great burdock and yacon provide insights into Asteraceae palaeo-polyploidization history and plant inulin production.</title>
        <authorList>
            <person name="Fan W."/>
            <person name="Wang S."/>
            <person name="Wang H."/>
            <person name="Wang A."/>
            <person name="Jiang F."/>
            <person name="Liu H."/>
            <person name="Zhao H."/>
            <person name="Xu D."/>
            <person name="Zhang Y."/>
        </authorList>
    </citation>
    <scope>NUCLEOTIDE SEQUENCE [LARGE SCALE GENOMIC DNA]</scope>
    <source>
        <strain evidence="2">cv. Yunnan</strain>
    </source>
</reference>
<dbReference type="Proteomes" id="UP001056120">
    <property type="component" value="Linkage Group LG16"/>
</dbReference>
<sequence>MVEKDPILSTSNPVDENGSEDERAENTSQSLGEFMLREEVVSDRMNDRIAYDDYRVEISSTILDPITIVNVYDEVSEASSSQSVDSSSADSHVEELVSPISSRASDLPDVNTTNLQPVIEEDDVPRLDLLAPNFGDYHDLIKYLKHSKVYFALTINPVIYEAYIRQFWESTALSAVNGVEMIKATVNGQEFSISEGSIRTHLRSSSSESSSDDYNNEDGDNAANDDVVFETEDLHTTQDTQPVSFDHERVLTLVQRSPAHAHDEVMPSWAFTLQSQNESLQKAVADLTSLVSSLNCVVSSNSSSEGDAVRQGEMASKEEIFDVNEVADVANVLSTSPFSDNADKVVDDDAGPSSPISENIVSPLGSPITNVDKGKKIAIEAEPEVTSKTKLSKEMEEELSRKAIADLLRLDELEAKADAEIAKARADSLSSILS</sequence>
<gene>
    <name evidence="1" type="ORF">L1987_48593</name>
</gene>
<comment type="caution">
    <text evidence="1">The sequence shown here is derived from an EMBL/GenBank/DDBJ whole genome shotgun (WGS) entry which is preliminary data.</text>
</comment>
<accession>A0ACB9FTA2</accession>
<reference evidence="1 2" key="2">
    <citation type="journal article" date="2022" name="Mol. Ecol. Resour.">
        <title>The genomes of chicory, endive, great burdock and yacon provide insights into Asteraceae paleo-polyploidization history and plant inulin production.</title>
        <authorList>
            <person name="Fan W."/>
            <person name="Wang S."/>
            <person name="Wang H."/>
            <person name="Wang A."/>
            <person name="Jiang F."/>
            <person name="Liu H."/>
            <person name="Zhao H."/>
            <person name="Xu D."/>
            <person name="Zhang Y."/>
        </authorList>
    </citation>
    <scope>NUCLEOTIDE SEQUENCE [LARGE SCALE GENOMIC DNA]</scope>
    <source>
        <strain evidence="2">cv. Yunnan</strain>
        <tissue evidence="1">Leaves</tissue>
    </source>
</reference>
<protein>
    <submittedName>
        <fullName evidence="1">Uncharacterized protein</fullName>
    </submittedName>
</protein>